<feature type="compositionally biased region" description="Basic and acidic residues" evidence="1">
    <location>
        <begin position="211"/>
        <end position="245"/>
    </location>
</feature>
<reference evidence="2" key="1">
    <citation type="submission" date="2021-03" db="EMBL/GenBank/DDBJ databases">
        <title>Chromosome level genome of the anhydrobiotic midge Polypedilum vanderplanki.</title>
        <authorList>
            <person name="Yoshida Y."/>
            <person name="Kikawada T."/>
            <person name="Gusev O."/>
        </authorList>
    </citation>
    <scope>NUCLEOTIDE SEQUENCE</scope>
    <source>
        <strain evidence="2">NIAS01</strain>
        <tissue evidence="2">Whole body or cell culture</tissue>
    </source>
</reference>
<feature type="compositionally biased region" description="Basic and acidic residues" evidence="1">
    <location>
        <begin position="149"/>
        <end position="159"/>
    </location>
</feature>
<comment type="caution">
    <text evidence="2">The sequence shown here is derived from an EMBL/GenBank/DDBJ whole genome shotgun (WGS) entry which is preliminary data.</text>
</comment>
<evidence type="ECO:0000313" key="2">
    <source>
        <dbReference type="EMBL" id="KAG5673475.1"/>
    </source>
</evidence>
<keyword evidence="3" id="KW-1185">Reference proteome</keyword>
<feature type="region of interest" description="Disordered" evidence="1">
    <location>
        <begin position="143"/>
        <end position="246"/>
    </location>
</feature>
<feature type="compositionally biased region" description="Polar residues" evidence="1">
    <location>
        <begin position="931"/>
        <end position="941"/>
    </location>
</feature>
<dbReference type="AlphaFoldDB" id="A0A9J6BVC2"/>
<feature type="compositionally biased region" description="Basic and acidic residues" evidence="1">
    <location>
        <begin position="271"/>
        <end position="287"/>
    </location>
</feature>
<feature type="compositionally biased region" description="Low complexity" evidence="1">
    <location>
        <begin position="418"/>
        <end position="433"/>
    </location>
</feature>
<feature type="compositionally biased region" description="Basic and acidic residues" evidence="1">
    <location>
        <begin position="580"/>
        <end position="590"/>
    </location>
</feature>
<evidence type="ECO:0000313" key="3">
    <source>
        <dbReference type="Proteomes" id="UP001107558"/>
    </source>
</evidence>
<feature type="compositionally biased region" description="Basic and acidic residues" evidence="1">
    <location>
        <begin position="964"/>
        <end position="985"/>
    </location>
</feature>
<feature type="compositionally biased region" description="Low complexity" evidence="1">
    <location>
        <begin position="538"/>
        <end position="552"/>
    </location>
</feature>
<feature type="region of interest" description="Disordered" evidence="1">
    <location>
        <begin position="336"/>
        <end position="600"/>
    </location>
</feature>
<gene>
    <name evidence="2" type="ORF">PVAND_003520</name>
</gene>
<feature type="compositionally biased region" description="Polar residues" evidence="1">
    <location>
        <begin position="363"/>
        <end position="375"/>
    </location>
</feature>
<feature type="compositionally biased region" description="Low complexity" evidence="1">
    <location>
        <begin position="440"/>
        <end position="452"/>
    </location>
</feature>
<feature type="compositionally biased region" description="Polar residues" evidence="1">
    <location>
        <begin position="513"/>
        <end position="537"/>
    </location>
</feature>
<feature type="region of interest" description="Disordered" evidence="1">
    <location>
        <begin position="633"/>
        <end position="735"/>
    </location>
</feature>
<accession>A0A9J6BVC2</accession>
<feature type="compositionally biased region" description="Basic and acidic residues" evidence="1">
    <location>
        <begin position="462"/>
        <end position="479"/>
    </location>
</feature>
<feature type="compositionally biased region" description="Polar residues" evidence="1">
    <location>
        <begin position="677"/>
        <end position="689"/>
    </location>
</feature>
<name>A0A9J6BVC2_POLVA</name>
<feature type="compositionally biased region" description="Basic and acidic residues" evidence="1">
    <location>
        <begin position="376"/>
        <end position="396"/>
    </location>
</feature>
<evidence type="ECO:0000256" key="1">
    <source>
        <dbReference type="SAM" id="MobiDB-lite"/>
    </source>
</evidence>
<protein>
    <submittedName>
        <fullName evidence="2">Uncharacterized protein</fullName>
    </submittedName>
</protein>
<feature type="region of interest" description="Disordered" evidence="1">
    <location>
        <begin position="263"/>
        <end position="316"/>
    </location>
</feature>
<dbReference type="Proteomes" id="UP001107558">
    <property type="component" value="Chromosome 3"/>
</dbReference>
<organism evidence="2 3">
    <name type="scientific">Polypedilum vanderplanki</name>
    <name type="common">Sleeping chironomid midge</name>
    <dbReference type="NCBI Taxonomy" id="319348"/>
    <lineage>
        <taxon>Eukaryota</taxon>
        <taxon>Metazoa</taxon>
        <taxon>Ecdysozoa</taxon>
        <taxon>Arthropoda</taxon>
        <taxon>Hexapoda</taxon>
        <taxon>Insecta</taxon>
        <taxon>Pterygota</taxon>
        <taxon>Neoptera</taxon>
        <taxon>Endopterygota</taxon>
        <taxon>Diptera</taxon>
        <taxon>Nematocera</taxon>
        <taxon>Chironomoidea</taxon>
        <taxon>Chironomidae</taxon>
        <taxon>Chironominae</taxon>
        <taxon>Polypedilum</taxon>
        <taxon>Polypedilum</taxon>
    </lineage>
</organism>
<proteinExistence type="predicted"/>
<dbReference type="EMBL" id="JADBJN010000003">
    <property type="protein sequence ID" value="KAG5673475.1"/>
    <property type="molecule type" value="Genomic_DNA"/>
</dbReference>
<feature type="compositionally biased region" description="Low complexity" evidence="1">
    <location>
        <begin position="654"/>
        <end position="664"/>
    </location>
</feature>
<sequence length="1022" mass="114908">MSSEKSINQTKSESINQISYENAAKSAVESSLKSAADQVASMIKNESFSSSEESIGVCSLHEKDCSNSSKSQHVCRCSQLKVLREKAQKQVNVYKREKAYIHSLRETLDEKMRNKSIKAYLDEKPEDKESSSSFMDCTESCISHKKPHQCSEKKKEKLLQKSNISAQTREEPIHADDEDSEIKELARSSTRKSSKKPSMVIENASTSDEEFQTKELKSRGTTKKEAELSRLTEAKSMKLEEDGNEIKQSINKNAMFDDEEYLTKNSQKGRAQTDEIVRKTTVKERSKTSASDGQLLEELAKSTKPKTQSEAIFRTSDLIDEDEARKFLRVYKRTVKKSAISKSRAECSEDEEEEPYKSKTYKETQSTRQTSQKSAQVEKDETSDDEQSKKSSHDTLAKTQIVSNDEEEIVNDEQSRVASIKSKAKTIASKAASVRQTQLKSAAISKIKSSTSENEEEESIEDLDRQSTRARENFKKKSEQQSQRKSSASIQFEEEMKSASKKSSVRSRPPTPLSSRHPSLESATLSDDSVQSDNEQNISSIKQSIGKSIKSIAQEKEEKLSRALAKSRKQTQATEELDVSDEKSEVESRKSRALSKNLESPRRTSIKLKAFTLVHNDDKTLVDFDGMKIRATTIVSESKSKSVRQTKKLESDDVSSQILSSSQDTIESENKSDSAKSFKSKTQTIASTKTIKENEQRKTSMKTVQKISDDESTEFENESNSSVASQSIETKSEVSKKYEKTIRETSAKSRLQTLLTSAETESSSAIIRATKGKSEVSNKYNQSIRKTKLIEGSDDESSQKLIVKTNYNDESGEEIEFEISLKMSAKAFTPEELKSIRPTSAYSKTSENDEYEMRQKSIKSRPKTAQAELESSRDTVKTKAQTIVKQDSDDEINDAKSRAATIRSKAKSGVSKKYERQTTTTTKSRAHTQKPEQSGITESITSSAVLDSDDELVDDLQSHTGYSMKEEVKSIRAKSERKKTTVDEVPENKSVHICTCALKYPELFKNLEKMSYKCEAFNEMPK</sequence>
<feature type="region of interest" description="Disordered" evidence="1">
    <location>
        <begin position="838"/>
        <end position="985"/>
    </location>
</feature>